<feature type="transmembrane region" description="Helical" evidence="8">
    <location>
        <begin position="146"/>
        <end position="167"/>
    </location>
</feature>
<evidence type="ECO:0000256" key="8">
    <source>
        <dbReference type="SAM" id="Phobius"/>
    </source>
</evidence>
<feature type="transmembrane region" description="Helical" evidence="8">
    <location>
        <begin position="84"/>
        <end position="106"/>
    </location>
</feature>
<dbReference type="PROSITE" id="PS50850">
    <property type="entry name" value="MFS"/>
    <property type="match status" value="1"/>
</dbReference>
<organism evidence="10 11">
    <name type="scientific">Catenulispora yoronensis</name>
    <dbReference type="NCBI Taxonomy" id="450799"/>
    <lineage>
        <taxon>Bacteria</taxon>
        <taxon>Bacillati</taxon>
        <taxon>Actinomycetota</taxon>
        <taxon>Actinomycetes</taxon>
        <taxon>Catenulisporales</taxon>
        <taxon>Catenulisporaceae</taxon>
        <taxon>Catenulispora</taxon>
    </lineage>
</organism>
<comment type="caution">
    <text evidence="10">The sequence shown here is derived from an EMBL/GenBank/DDBJ whole genome shotgun (WGS) entry which is preliminary data.</text>
</comment>
<feature type="transmembrane region" description="Helical" evidence="8">
    <location>
        <begin position="60"/>
        <end position="77"/>
    </location>
</feature>
<feature type="transmembrane region" description="Helical" evidence="8">
    <location>
        <begin position="336"/>
        <end position="356"/>
    </location>
</feature>
<evidence type="ECO:0000256" key="5">
    <source>
        <dbReference type="ARBA" id="ARBA00022692"/>
    </source>
</evidence>
<protein>
    <submittedName>
        <fullName evidence="10">MFS transporter</fullName>
    </submittedName>
</protein>
<comment type="subcellular location">
    <subcellularLocation>
        <location evidence="1">Cell membrane</location>
        <topology evidence="1">Multi-pass membrane protein</topology>
    </subcellularLocation>
</comment>
<feature type="transmembrane region" description="Helical" evidence="8">
    <location>
        <begin position="16"/>
        <end position="40"/>
    </location>
</feature>
<dbReference type="EMBL" id="BAAAQN010000019">
    <property type="protein sequence ID" value="GAA2032960.1"/>
    <property type="molecule type" value="Genomic_DNA"/>
</dbReference>
<feature type="transmembrane region" description="Helical" evidence="8">
    <location>
        <begin position="230"/>
        <end position="251"/>
    </location>
</feature>
<feature type="transmembrane region" description="Helical" evidence="8">
    <location>
        <begin position="304"/>
        <end position="324"/>
    </location>
</feature>
<dbReference type="NCBIfam" id="TIGR00711">
    <property type="entry name" value="efflux_EmrB"/>
    <property type="match status" value="1"/>
</dbReference>
<dbReference type="Gene3D" id="1.20.1720.10">
    <property type="entry name" value="Multidrug resistance protein D"/>
    <property type="match status" value="1"/>
</dbReference>
<feature type="transmembrane region" description="Helical" evidence="8">
    <location>
        <begin position="272"/>
        <end position="292"/>
    </location>
</feature>
<evidence type="ECO:0000256" key="7">
    <source>
        <dbReference type="ARBA" id="ARBA00023136"/>
    </source>
</evidence>
<evidence type="ECO:0000256" key="2">
    <source>
        <dbReference type="ARBA" id="ARBA00008537"/>
    </source>
</evidence>
<feature type="domain" description="Major facilitator superfamily (MFS) profile" evidence="9">
    <location>
        <begin position="18"/>
        <end position="463"/>
    </location>
</feature>
<feature type="transmembrane region" description="Helical" evidence="8">
    <location>
        <begin position="112"/>
        <end position="134"/>
    </location>
</feature>
<dbReference type="InterPro" id="IPR011701">
    <property type="entry name" value="MFS"/>
</dbReference>
<dbReference type="SUPFAM" id="SSF103473">
    <property type="entry name" value="MFS general substrate transporter"/>
    <property type="match status" value="1"/>
</dbReference>
<dbReference type="InterPro" id="IPR020846">
    <property type="entry name" value="MFS_dom"/>
</dbReference>
<keyword evidence="5 8" id="KW-0812">Transmembrane</keyword>
<reference evidence="11" key="1">
    <citation type="journal article" date="2019" name="Int. J. Syst. Evol. Microbiol.">
        <title>The Global Catalogue of Microorganisms (GCM) 10K type strain sequencing project: providing services to taxonomists for standard genome sequencing and annotation.</title>
        <authorList>
            <consortium name="The Broad Institute Genomics Platform"/>
            <consortium name="The Broad Institute Genome Sequencing Center for Infectious Disease"/>
            <person name="Wu L."/>
            <person name="Ma J."/>
        </authorList>
    </citation>
    <scope>NUCLEOTIDE SEQUENCE [LARGE SCALE GENOMIC DNA]</scope>
    <source>
        <strain evidence="11">JCM 16014</strain>
    </source>
</reference>
<keyword evidence="7 8" id="KW-0472">Membrane</keyword>
<keyword evidence="6 8" id="KW-1133">Transmembrane helix</keyword>
<sequence length="488" mass="49953">MFLGGAVPEFSDRRRFLILTICCMSLLLVGIDNTAVNIALPAIQADLNTTVSGLQWTIDSYTLTLASLLILAGSLGDRFGRRRVFLTGLSLFTAGSILCAVAPSLATLVGARAAQGVGGAMMNPVAMSIITNVFTEAKERARAIGVWSAAMGVSMALGPVVGGLLLGAWSWRAIFWLNVPVGVAAIVLTRIFVPTSKAPTARRFDPVGQILGILFLAGVTSAIIEAPHVGWLSARTLGVFAGAAAAAVGFVRYELRREQPLIDPRFFSSLPFTGATLMAVSGFVALSGFLFMNTLYLQEALGYSALKAGLLTLPIAVASVLAGPRSGRYVANHGPRGPVMLAGALLAVSALMLTGLSPTTPVALLLGAYAVLGVGFGALNPPITNTAVSGMPRAQAGVAAAVASTSRQVGQTLGVAVIGSVVVARATGPARTGLPAASHAGWWILVGCGLAVLVLGMLTTGTRAVATAARTAARLAEPTTDTGIPALR</sequence>
<proteinExistence type="inferred from homology"/>
<dbReference type="InterPro" id="IPR036259">
    <property type="entry name" value="MFS_trans_sf"/>
</dbReference>
<dbReference type="InterPro" id="IPR004638">
    <property type="entry name" value="EmrB-like"/>
</dbReference>
<dbReference type="Pfam" id="PF07690">
    <property type="entry name" value="MFS_1"/>
    <property type="match status" value="1"/>
</dbReference>
<evidence type="ECO:0000256" key="1">
    <source>
        <dbReference type="ARBA" id="ARBA00004651"/>
    </source>
</evidence>
<evidence type="ECO:0000256" key="6">
    <source>
        <dbReference type="ARBA" id="ARBA00022989"/>
    </source>
</evidence>
<evidence type="ECO:0000313" key="10">
    <source>
        <dbReference type="EMBL" id="GAA2032960.1"/>
    </source>
</evidence>
<keyword evidence="3" id="KW-0813">Transport</keyword>
<dbReference type="Gene3D" id="1.20.1250.20">
    <property type="entry name" value="MFS general substrate transporter like domains"/>
    <property type="match status" value="1"/>
</dbReference>
<dbReference type="CDD" id="cd17321">
    <property type="entry name" value="MFS_MMR_MDR_like"/>
    <property type="match status" value="1"/>
</dbReference>
<keyword evidence="4" id="KW-1003">Cell membrane</keyword>
<comment type="similarity">
    <text evidence="2">Belongs to the major facilitator superfamily. EmrB family.</text>
</comment>
<feature type="transmembrane region" description="Helical" evidence="8">
    <location>
        <begin position="173"/>
        <end position="192"/>
    </location>
</feature>
<dbReference type="PRINTS" id="PR01036">
    <property type="entry name" value="TCRTETB"/>
</dbReference>
<evidence type="ECO:0000256" key="4">
    <source>
        <dbReference type="ARBA" id="ARBA00022475"/>
    </source>
</evidence>
<dbReference type="PANTHER" id="PTHR42718:SF9">
    <property type="entry name" value="MAJOR FACILITATOR SUPERFAMILY MULTIDRUG TRANSPORTER MFSC"/>
    <property type="match status" value="1"/>
</dbReference>
<dbReference type="Proteomes" id="UP001500751">
    <property type="component" value="Unassembled WGS sequence"/>
</dbReference>
<evidence type="ECO:0000313" key="11">
    <source>
        <dbReference type="Proteomes" id="UP001500751"/>
    </source>
</evidence>
<feature type="transmembrane region" description="Helical" evidence="8">
    <location>
        <begin position="362"/>
        <end position="383"/>
    </location>
</feature>
<name>A0ABP5FSC0_9ACTN</name>
<keyword evidence="11" id="KW-1185">Reference proteome</keyword>
<evidence type="ECO:0000256" key="3">
    <source>
        <dbReference type="ARBA" id="ARBA00022448"/>
    </source>
</evidence>
<gene>
    <name evidence="10" type="ORF">GCM10009839_36580</name>
</gene>
<feature type="transmembrane region" description="Helical" evidence="8">
    <location>
        <begin position="409"/>
        <end position="428"/>
    </location>
</feature>
<evidence type="ECO:0000259" key="9">
    <source>
        <dbReference type="PROSITE" id="PS50850"/>
    </source>
</evidence>
<feature type="transmembrane region" description="Helical" evidence="8">
    <location>
        <begin position="204"/>
        <end position="224"/>
    </location>
</feature>
<dbReference type="PANTHER" id="PTHR42718">
    <property type="entry name" value="MAJOR FACILITATOR SUPERFAMILY MULTIDRUG TRANSPORTER MFSC"/>
    <property type="match status" value="1"/>
</dbReference>
<accession>A0ABP5FSC0</accession>
<feature type="transmembrane region" description="Helical" evidence="8">
    <location>
        <begin position="440"/>
        <end position="460"/>
    </location>
</feature>